<protein>
    <recommendedName>
        <fullName evidence="14">Serine racemase</fullName>
        <ecNumber evidence="13">5.1.1.18</ecNumber>
    </recommendedName>
    <alternativeName>
        <fullName evidence="15">D-serine ammonia-lyase</fullName>
    </alternativeName>
    <alternativeName>
        <fullName evidence="17">D-serine dehydratase</fullName>
    </alternativeName>
    <alternativeName>
        <fullName evidence="16">L-serine ammonia-lyase</fullName>
    </alternativeName>
    <alternativeName>
        <fullName evidence="9">L-serine dehydratase</fullName>
    </alternativeName>
</protein>
<dbReference type="InterPro" id="IPR001926">
    <property type="entry name" value="TrpB-like_PALP"/>
</dbReference>
<dbReference type="SUPFAM" id="SSF53686">
    <property type="entry name" value="Tryptophan synthase beta subunit-like PLP-dependent enzymes"/>
    <property type="match status" value="1"/>
</dbReference>
<gene>
    <name evidence="19" type="ORF">TTHERM_00688520</name>
</gene>
<dbReference type="KEGG" id="tet:TTHERM_00688520"/>
<dbReference type="AlphaFoldDB" id="I7MAY2"/>
<dbReference type="FunFam" id="3.40.50.1100:FF:000007">
    <property type="entry name" value="L-threonine dehydratase catabolic TdcB"/>
    <property type="match status" value="1"/>
</dbReference>
<dbReference type="OMA" id="LIHPFDH"/>
<dbReference type="GO" id="GO:0005524">
    <property type="term" value="F:ATP binding"/>
    <property type="evidence" value="ECO:0007669"/>
    <property type="project" value="TreeGrafter"/>
</dbReference>
<evidence type="ECO:0000256" key="14">
    <source>
        <dbReference type="ARBA" id="ARBA00070760"/>
    </source>
</evidence>
<evidence type="ECO:0000256" key="11">
    <source>
        <dbReference type="ARBA" id="ARBA00051769"/>
    </source>
</evidence>
<dbReference type="GO" id="GO:0070179">
    <property type="term" value="P:D-serine biosynthetic process"/>
    <property type="evidence" value="ECO:0007669"/>
    <property type="project" value="TreeGrafter"/>
</dbReference>
<dbReference type="STRING" id="312017.I7MAY2"/>
<evidence type="ECO:0000256" key="17">
    <source>
        <dbReference type="ARBA" id="ARBA00081761"/>
    </source>
</evidence>
<accession>I7MAY2</accession>
<comment type="function">
    <text evidence="12">Catalyzes the synthesis of D-serine from L-serine. D-serine is a key coagonist with glutamate at NMDA receptors. Has dehydratase activity towards both L-serine and D-serine.</text>
</comment>
<evidence type="ECO:0000256" key="10">
    <source>
        <dbReference type="ARBA" id="ARBA00050422"/>
    </source>
</evidence>
<evidence type="ECO:0000256" key="1">
    <source>
        <dbReference type="ARBA" id="ARBA00001913"/>
    </source>
</evidence>
<comment type="cofactor">
    <cofactor evidence="1">
        <name>Ca(2+)</name>
        <dbReference type="ChEBI" id="CHEBI:29108"/>
    </cofactor>
</comment>
<dbReference type="EMBL" id="GG662260">
    <property type="protein sequence ID" value="EAS06712.1"/>
    <property type="molecule type" value="Genomic_DNA"/>
</dbReference>
<evidence type="ECO:0000256" key="15">
    <source>
        <dbReference type="ARBA" id="ARBA00076108"/>
    </source>
</evidence>
<keyword evidence="7" id="KW-0663">Pyridoxal phosphate</keyword>
<dbReference type="GO" id="GO:0030170">
    <property type="term" value="F:pyridoxal phosphate binding"/>
    <property type="evidence" value="ECO:0007669"/>
    <property type="project" value="InterPro"/>
</dbReference>
<organism evidence="19 20">
    <name type="scientific">Tetrahymena thermophila (strain SB210)</name>
    <dbReference type="NCBI Taxonomy" id="312017"/>
    <lineage>
        <taxon>Eukaryota</taxon>
        <taxon>Sar</taxon>
        <taxon>Alveolata</taxon>
        <taxon>Ciliophora</taxon>
        <taxon>Intramacronucleata</taxon>
        <taxon>Oligohymenophorea</taxon>
        <taxon>Hymenostomatida</taxon>
        <taxon>Tetrahymenina</taxon>
        <taxon>Tetrahymenidae</taxon>
        <taxon>Tetrahymena</taxon>
    </lineage>
</organism>
<evidence type="ECO:0000256" key="5">
    <source>
        <dbReference type="ARBA" id="ARBA00010869"/>
    </source>
</evidence>
<dbReference type="Pfam" id="PF00291">
    <property type="entry name" value="PALP"/>
    <property type="match status" value="1"/>
</dbReference>
<dbReference type="GO" id="GO:0008721">
    <property type="term" value="F:D-serine ammonia-lyase activity"/>
    <property type="evidence" value="ECO:0007669"/>
    <property type="project" value="UniProtKB-EC"/>
</dbReference>
<dbReference type="PANTHER" id="PTHR43050">
    <property type="entry name" value="SERINE / THREONINE RACEMASE FAMILY MEMBER"/>
    <property type="match status" value="1"/>
</dbReference>
<keyword evidence="8" id="KW-0456">Lyase</keyword>
<evidence type="ECO:0000256" key="6">
    <source>
        <dbReference type="ARBA" id="ARBA00022842"/>
    </source>
</evidence>
<evidence type="ECO:0000256" key="4">
    <source>
        <dbReference type="ARBA" id="ARBA00001946"/>
    </source>
</evidence>
<feature type="domain" description="Tryptophan synthase beta chain-like PALP" evidence="18">
    <location>
        <begin position="23"/>
        <end position="311"/>
    </location>
</feature>
<dbReference type="HOGENOM" id="CLU_021152_4_2_1"/>
<dbReference type="eggNOG" id="KOG1251">
    <property type="taxonomic scope" value="Eukaryota"/>
</dbReference>
<evidence type="ECO:0000256" key="3">
    <source>
        <dbReference type="ARBA" id="ARBA00001936"/>
    </source>
</evidence>
<dbReference type="GO" id="GO:0003941">
    <property type="term" value="F:L-serine ammonia-lyase activity"/>
    <property type="evidence" value="ECO:0007669"/>
    <property type="project" value="TreeGrafter"/>
</dbReference>
<evidence type="ECO:0000256" key="2">
    <source>
        <dbReference type="ARBA" id="ARBA00001933"/>
    </source>
</evidence>
<dbReference type="RefSeq" id="XP_001026954.1">
    <property type="nucleotide sequence ID" value="XM_001026954.3"/>
</dbReference>
<comment type="catalytic activity">
    <reaction evidence="10">
        <text>D-serine = pyruvate + NH4(+)</text>
        <dbReference type="Rhea" id="RHEA:13977"/>
        <dbReference type="ChEBI" id="CHEBI:15361"/>
        <dbReference type="ChEBI" id="CHEBI:28938"/>
        <dbReference type="ChEBI" id="CHEBI:35247"/>
        <dbReference type="EC" id="4.3.1.18"/>
    </reaction>
</comment>
<dbReference type="GO" id="GO:0030378">
    <property type="term" value="F:serine racemase activity"/>
    <property type="evidence" value="ECO:0007669"/>
    <property type="project" value="UniProtKB-EC"/>
</dbReference>
<dbReference type="GeneID" id="7844002"/>
<proteinExistence type="inferred from homology"/>
<evidence type="ECO:0000313" key="19">
    <source>
        <dbReference type="EMBL" id="EAS06712.1"/>
    </source>
</evidence>
<dbReference type="GO" id="GO:0000287">
    <property type="term" value="F:magnesium ion binding"/>
    <property type="evidence" value="ECO:0007669"/>
    <property type="project" value="TreeGrafter"/>
</dbReference>
<keyword evidence="6" id="KW-0460">Magnesium</keyword>
<evidence type="ECO:0000256" key="16">
    <source>
        <dbReference type="ARBA" id="ARBA00081060"/>
    </source>
</evidence>
<dbReference type="Gene3D" id="3.40.50.1100">
    <property type="match status" value="2"/>
</dbReference>
<dbReference type="Proteomes" id="UP000009168">
    <property type="component" value="Unassembled WGS sequence"/>
</dbReference>
<dbReference type="GO" id="GO:0018114">
    <property type="term" value="F:threonine racemase activity"/>
    <property type="evidence" value="ECO:0007669"/>
    <property type="project" value="TreeGrafter"/>
</dbReference>
<dbReference type="InterPro" id="IPR000634">
    <property type="entry name" value="Ser/Thr_deHydtase_PyrdxlP-BS"/>
</dbReference>
<comment type="similarity">
    <text evidence="5">Belongs to the serine/threonine dehydratase family.</text>
</comment>
<dbReference type="OrthoDB" id="4418812at2759"/>
<evidence type="ECO:0000313" key="20">
    <source>
        <dbReference type="Proteomes" id="UP000009168"/>
    </source>
</evidence>
<comment type="cofactor">
    <cofactor evidence="4">
        <name>Mg(2+)</name>
        <dbReference type="ChEBI" id="CHEBI:18420"/>
    </cofactor>
</comment>
<dbReference type="PANTHER" id="PTHR43050:SF1">
    <property type="entry name" value="SERINE RACEMASE"/>
    <property type="match status" value="1"/>
</dbReference>
<sequence>MSSSNQQKQPTVEDILQAHQKIKPYIHQTPIITCTSLNQLVGADLYFKCENFQKGGSFKSRGAANAILSLSKEQKKNGVGTHSSGNHGGALARMAQIFQIPSYIIMPFDAPNSKKRSVQNYGGKIIECGATIADREGTLEKTRKETGCEIVHPYNDYRVIKGQGTIALEIYQQIQKPLDFIITPVGGGGLLSGILIASKAISPSTKVIAAEPFLARDAYLSLISGKVEPQFPPKTIADGIRANLGDKTFDIIKDKCDGILLVEEQEIVDATNLIWQRMKIIVEPTSATVLAAVIKNKELFKGKSIALVLTGGNTDIEYKPKL</sequence>
<dbReference type="PROSITE" id="PS00165">
    <property type="entry name" value="DEHYDRATASE_SER_THR"/>
    <property type="match status" value="1"/>
</dbReference>
<dbReference type="CDD" id="cd01562">
    <property type="entry name" value="Thr-dehyd"/>
    <property type="match status" value="1"/>
</dbReference>
<evidence type="ECO:0000259" key="18">
    <source>
        <dbReference type="Pfam" id="PF00291"/>
    </source>
</evidence>
<dbReference type="InParanoid" id="I7MAY2"/>
<evidence type="ECO:0000256" key="7">
    <source>
        <dbReference type="ARBA" id="ARBA00022898"/>
    </source>
</evidence>
<comment type="cofactor">
    <cofactor evidence="2">
        <name>pyridoxal 5'-phosphate</name>
        <dbReference type="ChEBI" id="CHEBI:597326"/>
    </cofactor>
</comment>
<evidence type="ECO:0000256" key="12">
    <source>
        <dbReference type="ARBA" id="ARBA00056426"/>
    </source>
</evidence>
<evidence type="ECO:0000256" key="9">
    <source>
        <dbReference type="ARBA" id="ARBA00031418"/>
    </source>
</evidence>
<dbReference type="InterPro" id="IPR036052">
    <property type="entry name" value="TrpB-like_PALP_sf"/>
</dbReference>
<keyword evidence="20" id="KW-1185">Reference proteome</keyword>
<dbReference type="GO" id="GO:0006563">
    <property type="term" value="P:L-serine metabolic process"/>
    <property type="evidence" value="ECO:0007669"/>
    <property type="project" value="UniProtKB-ARBA"/>
</dbReference>
<comment type="cofactor">
    <cofactor evidence="3">
        <name>Mn(2+)</name>
        <dbReference type="ChEBI" id="CHEBI:29035"/>
    </cofactor>
</comment>
<dbReference type="EC" id="5.1.1.18" evidence="13"/>
<evidence type="ECO:0000256" key="13">
    <source>
        <dbReference type="ARBA" id="ARBA00066592"/>
    </source>
</evidence>
<reference evidence="20" key="1">
    <citation type="journal article" date="2006" name="PLoS Biol.">
        <title>Macronuclear genome sequence of the ciliate Tetrahymena thermophila, a model eukaryote.</title>
        <authorList>
            <person name="Eisen J.A."/>
            <person name="Coyne R.S."/>
            <person name="Wu M."/>
            <person name="Wu D."/>
            <person name="Thiagarajan M."/>
            <person name="Wortman J.R."/>
            <person name="Badger J.H."/>
            <person name="Ren Q."/>
            <person name="Amedeo P."/>
            <person name="Jones K.M."/>
            <person name="Tallon L.J."/>
            <person name="Delcher A.L."/>
            <person name="Salzberg S.L."/>
            <person name="Silva J.C."/>
            <person name="Haas B.J."/>
            <person name="Majoros W.H."/>
            <person name="Farzad M."/>
            <person name="Carlton J.M."/>
            <person name="Smith R.K. Jr."/>
            <person name="Garg J."/>
            <person name="Pearlman R.E."/>
            <person name="Karrer K.M."/>
            <person name="Sun L."/>
            <person name="Manning G."/>
            <person name="Elde N.C."/>
            <person name="Turkewitz A.P."/>
            <person name="Asai D.J."/>
            <person name="Wilkes D.E."/>
            <person name="Wang Y."/>
            <person name="Cai H."/>
            <person name="Collins K."/>
            <person name="Stewart B.A."/>
            <person name="Lee S.R."/>
            <person name="Wilamowska K."/>
            <person name="Weinberg Z."/>
            <person name="Ruzzo W.L."/>
            <person name="Wloga D."/>
            <person name="Gaertig J."/>
            <person name="Frankel J."/>
            <person name="Tsao C.-C."/>
            <person name="Gorovsky M.A."/>
            <person name="Keeling P.J."/>
            <person name="Waller R.F."/>
            <person name="Patron N.J."/>
            <person name="Cherry J.M."/>
            <person name="Stover N.A."/>
            <person name="Krieger C.J."/>
            <person name="del Toro C."/>
            <person name="Ryder H.F."/>
            <person name="Williamson S.C."/>
            <person name="Barbeau R.A."/>
            <person name="Hamilton E.P."/>
            <person name="Orias E."/>
        </authorList>
    </citation>
    <scope>NUCLEOTIDE SEQUENCE [LARGE SCALE GENOMIC DNA]</scope>
    <source>
        <strain evidence="20">SB210</strain>
    </source>
</reference>
<dbReference type="FunFam" id="3.40.50.1100:FF:000041">
    <property type="entry name" value="Threonine ammonia-lyase, variant"/>
    <property type="match status" value="1"/>
</dbReference>
<name>I7MAY2_TETTS</name>
<comment type="catalytic activity">
    <reaction evidence="11">
        <text>L-serine = D-serine</text>
        <dbReference type="Rhea" id="RHEA:10980"/>
        <dbReference type="ChEBI" id="CHEBI:33384"/>
        <dbReference type="ChEBI" id="CHEBI:35247"/>
        <dbReference type="EC" id="5.1.1.18"/>
    </reaction>
</comment>
<evidence type="ECO:0000256" key="8">
    <source>
        <dbReference type="ARBA" id="ARBA00023239"/>
    </source>
</evidence>